<gene>
    <name evidence="9" type="ORF">SAMN05444920_10937</name>
</gene>
<dbReference type="Gene3D" id="1.10.3720.10">
    <property type="entry name" value="MetI-like"/>
    <property type="match status" value="1"/>
</dbReference>
<dbReference type="PANTHER" id="PTHR43744:SF6">
    <property type="entry name" value="ABC TRANSPORTER PERMEASE PROTEIN YESQ-RELATED"/>
    <property type="match status" value="1"/>
</dbReference>
<evidence type="ECO:0000256" key="2">
    <source>
        <dbReference type="ARBA" id="ARBA00022448"/>
    </source>
</evidence>
<keyword evidence="2 7" id="KW-0813">Transport</keyword>
<proteinExistence type="inferred from homology"/>
<feature type="transmembrane region" description="Helical" evidence="7">
    <location>
        <begin position="137"/>
        <end position="160"/>
    </location>
</feature>
<dbReference type="PANTHER" id="PTHR43744">
    <property type="entry name" value="ABC TRANSPORTER PERMEASE PROTEIN MG189-RELATED-RELATED"/>
    <property type="match status" value="1"/>
</dbReference>
<accession>A0A1H6EC43</accession>
<dbReference type="PROSITE" id="PS50928">
    <property type="entry name" value="ABC_TM1"/>
    <property type="match status" value="1"/>
</dbReference>
<evidence type="ECO:0000256" key="4">
    <source>
        <dbReference type="ARBA" id="ARBA00022692"/>
    </source>
</evidence>
<evidence type="ECO:0000313" key="9">
    <source>
        <dbReference type="EMBL" id="SEG95322.1"/>
    </source>
</evidence>
<protein>
    <submittedName>
        <fullName evidence="9">Multiple sugar transport system permease protein</fullName>
    </submittedName>
</protein>
<dbReference type="GO" id="GO:0005886">
    <property type="term" value="C:plasma membrane"/>
    <property type="evidence" value="ECO:0007669"/>
    <property type="project" value="UniProtKB-SubCell"/>
</dbReference>
<comment type="similarity">
    <text evidence="7">Belongs to the binding-protein-dependent transport system permease family.</text>
</comment>
<dbReference type="Pfam" id="PF00528">
    <property type="entry name" value="BPD_transp_1"/>
    <property type="match status" value="1"/>
</dbReference>
<evidence type="ECO:0000256" key="7">
    <source>
        <dbReference type="RuleBase" id="RU363032"/>
    </source>
</evidence>
<dbReference type="GO" id="GO:0055085">
    <property type="term" value="P:transmembrane transport"/>
    <property type="evidence" value="ECO:0007669"/>
    <property type="project" value="InterPro"/>
</dbReference>
<dbReference type="RefSeq" id="WP_103959309.1">
    <property type="nucleotide sequence ID" value="NZ_FNVT01000009.1"/>
</dbReference>
<feature type="domain" description="ABC transmembrane type-1" evidence="8">
    <location>
        <begin position="69"/>
        <end position="261"/>
    </location>
</feature>
<evidence type="ECO:0000256" key="6">
    <source>
        <dbReference type="ARBA" id="ARBA00023136"/>
    </source>
</evidence>
<evidence type="ECO:0000256" key="5">
    <source>
        <dbReference type="ARBA" id="ARBA00022989"/>
    </source>
</evidence>
<comment type="subcellular location">
    <subcellularLocation>
        <location evidence="1 7">Cell membrane</location>
        <topology evidence="1 7">Multi-pass membrane protein</topology>
    </subcellularLocation>
</comment>
<dbReference type="CDD" id="cd06261">
    <property type="entry name" value="TM_PBP2"/>
    <property type="match status" value="1"/>
</dbReference>
<dbReference type="SUPFAM" id="SSF161098">
    <property type="entry name" value="MetI-like"/>
    <property type="match status" value="1"/>
</dbReference>
<feature type="transmembrane region" description="Helical" evidence="7">
    <location>
        <begin position="7"/>
        <end position="28"/>
    </location>
</feature>
<dbReference type="EMBL" id="FNVT01000009">
    <property type="protein sequence ID" value="SEG95322.1"/>
    <property type="molecule type" value="Genomic_DNA"/>
</dbReference>
<keyword evidence="10" id="KW-1185">Reference proteome</keyword>
<name>A0A1H6EC43_9ACTN</name>
<feature type="transmembrane region" description="Helical" evidence="7">
    <location>
        <begin position="240"/>
        <end position="261"/>
    </location>
</feature>
<sequence length="276" mass="30825">MPTSRRWAVHLLVVVGALVMLYPLFWLISSSVKPNDEIFSDPGLVPQTVVTDNYATGWTALGVPFSGFFANSFLIAAAAVAGNVMSCSMAAYAFARLSFRFRRLWFAIMLMSIMLPIHVLIVPQYTLFKYLGWVDTFLPLIVPKFLAVDGFFIFLMVQFIRSLPRELDDAARIDGCGPVLVYWRIIVPLSRPALITTAIFTFIWTWDDFFSQLVYLSDVSTYTVPLALRAFLDSSGGSTWGPMLAMAVLSLIPVLGFFLIFQRRITEGISTTGLKG</sequence>
<dbReference type="Proteomes" id="UP000236732">
    <property type="component" value="Unassembled WGS sequence"/>
</dbReference>
<dbReference type="OrthoDB" id="2063054at2"/>
<dbReference type="AlphaFoldDB" id="A0A1H6EC43"/>
<dbReference type="InterPro" id="IPR035906">
    <property type="entry name" value="MetI-like_sf"/>
</dbReference>
<dbReference type="InterPro" id="IPR000515">
    <property type="entry name" value="MetI-like"/>
</dbReference>
<feature type="transmembrane region" description="Helical" evidence="7">
    <location>
        <begin position="68"/>
        <end position="92"/>
    </location>
</feature>
<feature type="transmembrane region" description="Helical" evidence="7">
    <location>
        <begin position="181"/>
        <end position="206"/>
    </location>
</feature>
<keyword evidence="3" id="KW-1003">Cell membrane</keyword>
<evidence type="ECO:0000256" key="1">
    <source>
        <dbReference type="ARBA" id="ARBA00004651"/>
    </source>
</evidence>
<evidence type="ECO:0000313" key="10">
    <source>
        <dbReference type="Proteomes" id="UP000236732"/>
    </source>
</evidence>
<keyword evidence="9" id="KW-0762">Sugar transport</keyword>
<organism evidence="9 10">
    <name type="scientific">Nonomuraea solani</name>
    <dbReference type="NCBI Taxonomy" id="1144553"/>
    <lineage>
        <taxon>Bacteria</taxon>
        <taxon>Bacillati</taxon>
        <taxon>Actinomycetota</taxon>
        <taxon>Actinomycetes</taxon>
        <taxon>Streptosporangiales</taxon>
        <taxon>Streptosporangiaceae</taxon>
        <taxon>Nonomuraea</taxon>
    </lineage>
</organism>
<keyword evidence="4 7" id="KW-0812">Transmembrane</keyword>
<reference evidence="9 10" key="1">
    <citation type="submission" date="2016-10" db="EMBL/GenBank/DDBJ databases">
        <authorList>
            <person name="de Groot N.N."/>
        </authorList>
    </citation>
    <scope>NUCLEOTIDE SEQUENCE [LARGE SCALE GENOMIC DNA]</scope>
    <source>
        <strain evidence="9 10">CGMCC 4.7037</strain>
    </source>
</reference>
<feature type="transmembrane region" description="Helical" evidence="7">
    <location>
        <begin position="104"/>
        <end position="125"/>
    </location>
</feature>
<evidence type="ECO:0000256" key="3">
    <source>
        <dbReference type="ARBA" id="ARBA00022475"/>
    </source>
</evidence>
<keyword evidence="6 7" id="KW-0472">Membrane</keyword>
<keyword evidence="5 7" id="KW-1133">Transmembrane helix</keyword>
<evidence type="ECO:0000259" key="8">
    <source>
        <dbReference type="PROSITE" id="PS50928"/>
    </source>
</evidence>